<keyword evidence="3" id="KW-1185">Reference proteome</keyword>
<sequence length="273" mass="29339">MSSSTSKQSEQEPAGLSDSWCQPRFLTMQASALVLALGLLCGVFILMWKAWLVYNVDANAVDFKASLLGYTIAHPNITTEVRELWSDCCSFPMSTNPNTSALDDIKGAGRAAFALIFIAVVSGVASLVGAASLAMPPAYKCDCVSARGRCEMITMMIFDLITFFFGFLGFIVYYAQTSDARDKILCFNNDPCIGKASYGQAFALGAFAGACSLIAFALHLSAFCFCSAAAADAEYEYEYADASNESGLYEYAYETSDDEDEYASESESASSSS</sequence>
<dbReference type="AlphaFoldDB" id="A0A0L0D5H7"/>
<organism evidence="2 3">
    <name type="scientific">Thecamonas trahens ATCC 50062</name>
    <dbReference type="NCBI Taxonomy" id="461836"/>
    <lineage>
        <taxon>Eukaryota</taxon>
        <taxon>Apusozoa</taxon>
        <taxon>Apusomonadida</taxon>
        <taxon>Apusomonadidae</taxon>
        <taxon>Thecamonas</taxon>
    </lineage>
</organism>
<dbReference type="Gene3D" id="1.20.140.150">
    <property type="match status" value="1"/>
</dbReference>
<accession>A0A0L0D5H7</accession>
<dbReference type="GeneID" id="25562280"/>
<feature type="transmembrane region" description="Helical" evidence="1">
    <location>
        <begin position="111"/>
        <end position="135"/>
    </location>
</feature>
<keyword evidence="1" id="KW-0812">Transmembrane</keyword>
<dbReference type="RefSeq" id="XP_013759519.1">
    <property type="nucleotide sequence ID" value="XM_013904065.1"/>
</dbReference>
<feature type="transmembrane region" description="Helical" evidence="1">
    <location>
        <begin position="32"/>
        <end position="54"/>
    </location>
</feature>
<feature type="transmembrane region" description="Helical" evidence="1">
    <location>
        <begin position="196"/>
        <end position="218"/>
    </location>
</feature>
<keyword evidence="1" id="KW-1133">Transmembrane helix</keyword>
<name>A0A0L0D5H7_THETB</name>
<reference evidence="2 3" key="1">
    <citation type="submission" date="2010-05" db="EMBL/GenBank/DDBJ databases">
        <title>The Genome Sequence of Thecamonas trahens ATCC 50062.</title>
        <authorList>
            <consortium name="The Broad Institute Genome Sequencing Platform"/>
            <person name="Russ C."/>
            <person name="Cuomo C."/>
            <person name="Shea T."/>
            <person name="Young S.K."/>
            <person name="Zeng Q."/>
            <person name="Koehrsen M."/>
            <person name="Haas B."/>
            <person name="Borodovsky M."/>
            <person name="Guigo R."/>
            <person name="Alvarado L."/>
            <person name="Berlin A."/>
            <person name="Bochicchio J."/>
            <person name="Borenstein D."/>
            <person name="Chapman S."/>
            <person name="Chen Z."/>
            <person name="Freedman E."/>
            <person name="Gellesch M."/>
            <person name="Goldberg J."/>
            <person name="Griggs A."/>
            <person name="Gujja S."/>
            <person name="Heilman E."/>
            <person name="Heiman D."/>
            <person name="Hepburn T."/>
            <person name="Howarth C."/>
            <person name="Jen D."/>
            <person name="Larson L."/>
            <person name="Mehta T."/>
            <person name="Park D."/>
            <person name="Pearson M."/>
            <person name="Roberts A."/>
            <person name="Saif S."/>
            <person name="Shenoy N."/>
            <person name="Sisk P."/>
            <person name="Stolte C."/>
            <person name="Sykes S."/>
            <person name="Thomson T."/>
            <person name="Walk T."/>
            <person name="White J."/>
            <person name="Yandava C."/>
            <person name="Burger G."/>
            <person name="Gray M.W."/>
            <person name="Holland P.W.H."/>
            <person name="King N."/>
            <person name="Lang F.B.F."/>
            <person name="Roger A.J."/>
            <person name="Ruiz-Trillo I."/>
            <person name="Lander E."/>
            <person name="Nusbaum C."/>
        </authorList>
    </citation>
    <scope>NUCLEOTIDE SEQUENCE [LARGE SCALE GENOMIC DNA]</scope>
    <source>
        <strain evidence="2 3">ATCC 50062</strain>
    </source>
</reference>
<evidence type="ECO:0000256" key="1">
    <source>
        <dbReference type="SAM" id="Phobius"/>
    </source>
</evidence>
<gene>
    <name evidence="2" type="ORF">AMSG_02614</name>
</gene>
<dbReference type="Proteomes" id="UP000054408">
    <property type="component" value="Unassembled WGS sequence"/>
</dbReference>
<evidence type="ECO:0000313" key="2">
    <source>
        <dbReference type="EMBL" id="KNC47589.1"/>
    </source>
</evidence>
<protein>
    <submittedName>
        <fullName evidence="2">Uncharacterized protein</fullName>
    </submittedName>
</protein>
<dbReference type="EMBL" id="GL349447">
    <property type="protein sequence ID" value="KNC47589.1"/>
    <property type="molecule type" value="Genomic_DNA"/>
</dbReference>
<proteinExistence type="predicted"/>
<feature type="transmembrane region" description="Helical" evidence="1">
    <location>
        <begin position="156"/>
        <end position="176"/>
    </location>
</feature>
<keyword evidence="1" id="KW-0472">Membrane</keyword>
<evidence type="ECO:0000313" key="3">
    <source>
        <dbReference type="Proteomes" id="UP000054408"/>
    </source>
</evidence>